<name>A0A1Y5I812_OSTTA</name>
<organism evidence="2">
    <name type="scientific">Ostreococcus tauri</name>
    <name type="common">Marine green alga</name>
    <dbReference type="NCBI Taxonomy" id="70448"/>
    <lineage>
        <taxon>Eukaryota</taxon>
        <taxon>Viridiplantae</taxon>
        <taxon>Chlorophyta</taxon>
        <taxon>Mamiellophyceae</taxon>
        <taxon>Mamiellales</taxon>
        <taxon>Bathycoccaceae</taxon>
        <taxon>Ostreococcus</taxon>
    </lineage>
</organism>
<evidence type="ECO:0000313" key="2">
    <source>
        <dbReference type="EMBL" id="OUS45708.1"/>
    </source>
</evidence>
<proteinExistence type="predicted"/>
<dbReference type="EMBL" id="KZ155786">
    <property type="protein sequence ID" value="OUS45708.1"/>
    <property type="molecule type" value="Genomic_DNA"/>
</dbReference>
<dbReference type="Proteomes" id="UP000195557">
    <property type="component" value="Unassembled WGS sequence"/>
</dbReference>
<dbReference type="AlphaFoldDB" id="A0A1Y5I812"/>
<evidence type="ECO:0000256" key="1">
    <source>
        <dbReference type="SAM" id="MobiDB-lite"/>
    </source>
</evidence>
<accession>A0A1Y5I812</accession>
<dbReference type="eggNOG" id="ENOG502SCDJ">
    <property type="taxonomic scope" value="Eukaryota"/>
</dbReference>
<protein>
    <submittedName>
        <fullName evidence="2">Uncharacterized protein</fullName>
    </submittedName>
</protein>
<sequence length="432" mass="48820">MLNACVVDDVHVKTLPRVLLEWAAHHVGAFVDDDDCEEHVICTDYDGNQLSVDARRAIHEEARRRHVRAKSVDANDGSRAVALTRDGVDENPAKRNKVYRDEDVADECEDGEEEFARWAEMHGYTDMRTTPFDVYDELKISKESTNPAGRARATYHTQSLKWHPSETLLSSSADEGEPTSHGFCDSCQCVLQFGRWFHAHVRGERGRDFCSTCVKLSKRVTGREYDRRFDAGPLVINDESILVKSMEDLESDREAYESSLGSGVTKAVVACQKLQRLGIAFSVFKDIDRFRLYKELGWDALVKSERHSESDIFDLDGFTVYDRFFAGEDEDDRQYLLLCPEAESDVDTTADEADDVDDEAEVEKLLESGRDEIASAPRKSREDFNGEAEDEFPRPPIAAVLADPHISVTPTQVDDDVWKNLAKRLGDHTDVN</sequence>
<reference evidence="2" key="1">
    <citation type="submission" date="2017-04" db="EMBL/GenBank/DDBJ databases">
        <title>Population genomics of picophytoplankton unveils novel chromosome hypervariability.</title>
        <authorList>
            <consortium name="DOE Joint Genome Institute"/>
            <person name="Blanc-Mathieu R."/>
            <person name="Krasovec M."/>
            <person name="Hebrard M."/>
            <person name="Yau S."/>
            <person name="Desgranges E."/>
            <person name="Martin J."/>
            <person name="Schackwitz W."/>
            <person name="Kuo A."/>
            <person name="Salin G."/>
            <person name="Donnadieu C."/>
            <person name="Desdevises Y."/>
            <person name="Sanchez-Ferandin S."/>
            <person name="Moreau H."/>
            <person name="Rivals E."/>
            <person name="Grigoriev I.V."/>
            <person name="Grimsley N."/>
            <person name="Eyre-Walker A."/>
            <person name="Piganeau G."/>
        </authorList>
    </citation>
    <scope>NUCLEOTIDE SEQUENCE [LARGE SCALE GENOMIC DNA]</scope>
    <source>
        <strain evidence="2">RCC 1115</strain>
    </source>
</reference>
<feature type="region of interest" description="Disordered" evidence="1">
    <location>
        <begin position="368"/>
        <end position="393"/>
    </location>
</feature>
<feature type="compositionally biased region" description="Basic and acidic residues" evidence="1">
    <location>
        <begin position="368"/>
        <end position="384"/>
    </location>
</feature>
<gene>
    <name evidence="2" type="ORF">BE221DRAFT_76500</name>
</gene>